<comment type="caution">
    <text evidence="5">The sequence shown here is derived from an EMBL/GenBank/DDBJ whole genome shotgun (WGS) entry which is preliminary data.</text>
</comment>
<dbReference type="InterPro" id="IPR000792">
    <property type="entry name" value="Tscrpt_reg_LuxR_C"/>
</dbReference>
<dbReference type="RefSeq" id="WP_141635343.1">
    <property type="nucleotide sequence ID" value="NZ_VIGB01000003.1"/>
</dbReference>
<dbReference type="SUPFAM" id="SSF46894">
    <property type="entry name" value="C-terminal effector domain of the bipartite response regulators"/>
    <property type="match status" value="1"/>
</dbReference>
<dbReference type="InterPro" id="IPR036388">
    <property type="entry name" value="WH-like_DNA-bd_sf"/>
</dbReference>
<dbReference type="PROSITE" id="PS50043">
    <property type="entry name" value="HTH_LUXR_2"/>
    <property type="match status" value="1"/>
</dbReference>
<keyword evidence="1" id="KW-0805">Transcription regulation</keyword>
<gene>
    <name evidence="5" type="ORF">E6W39_24375</name>
</gene>
<dbReference type="GO" id="GO:0003677">
    <property type="term" value="F:DNA binding"/>
    <property type="evidence" value="ECO:0007669"/>
    <property type="project" value="UniProtKB-KW"/>
</dbReference>
<evidence type="ECO:0000256" key="2">
    <source>
        <dbReference type="ARBA" id="ARBA00023125"/>
    </source>
</evidence>
<dbReference type="PRINTS" id="PR00038">
    <property type="entry name" value="HTHLUXR"/>
</dbReference>
<keyword evidence="6" id="KW-1185">Reference proteome</keyword>
<evidence type="ECO:0000313" key="6">
    <source>
        <dbReference type="Proteomes" id="UP000319103"/>
    </source>
</evidence>
<keyword evidence="2" id="KW-0238">DNA-binding</keyword>
<dbReference type="OrthoDB" id="3171430at2"/>
<organism evidence="5 6">
    <name type="scientific">Kitasatospora acidiphila</name>
    <dbReference type="NCBI Taxonomy" id="2567942"/>
    <lineage>
        <taxon>Bacteria</taxon>
        <taxon>Bacillati</taxon>
        <taxon>Actinomycetota</taxon>
        <taxon>Actinomycetes</taxon>
        <taxon>Kitasatosporales</taxon>
        <taxon>Streptomycetaceae</taxon>
        <taxon>Kitasatospora</taxon>
    </lineage>
</organism>
<evidence type="ECO:0000256" key="1">
    <source>
        <dbReference type="ARBA" id="ARBA00023015"/>
    </source>
</evidence>
<keyword evidence="3" id="KW-0804">Transcription</keyword>
<name>A0A540W6Y1_9ACTN</name>
<evidence type="ECO:0000256" key="3">
    <source>
        <dbReference type="ARBA" id="ARBA00023163"/>
    </source>
</evidence>
<evidence type="ECO:0000313" key="5">
    <source>
        <dbReference type="EMBL" id="TQF04788.1"/>
    </source>
</evidence>
<protein>
    <submittedName>
        <fullName evidence="5">Helix-turn-helix transcriptional regulator</fullName>
    </submittedName>
</protein>
<dbReference type="PANTHER" id="PTHR44688:SF16">
    <property type="entry name" value="DNA-BINDING TRANSCRIPTIONAL ACTIVATOR DEVR_DOSR"/>
    <property type="match status" value="1"/>
</dbReference>
<dbReference type="Gene3D" id="1.10.10.10">
    <property type="entry name" value="Winged helix-like DNA-binding domain superfamily/Winged helix DNA-binding domain"/>
    <property type="match status" value="1"/>
</dbReference>
<accession>A0A540W6Y1</accession>
<feature type="domain" description="HTH luxR-type" evidence="4">
    <location>
        <begin position="6"/>
        <end position="71"/>
    </location>
</feature>
<dbReference type="GO" id="GO:0006355">
    <property type="term" value="P:regulation of DNA-templated transcription"/>
    <property type="evidence" value="ECO:0007669"/>
    <property type="project" value="InterPro"/>
</dbReference>
<reference evidence="5 6" key="1">
    <citation type="submission" date="2019-06" db="EMBL/GenBank/DDBJ databases">
        <title>Description of Kitasatospora acidophila sp. nov. isolated from pine grove soil, and reclassification of Streptomyces novaecaesareae to Kitasatospora novaeceasareae comb. nov.</title>
        <authorList>
            <person name="Kim M.J."/>
        </authorList>
    </citation>
    <scope>NUCLEOTIDE SEQUENCE [LARGE SCALE GENOMIC DNA]</scope>
    <source>
        <strain evidence="5 6">MMS16-CNU292</strain>
    </source>
</reference>
<dbReference type="SMART" id="SM00421">
    <property type="entry name" value="HTH_LUXR"/>
    <property type="match status" value="1"/>
</dbReference>
<dbReference type="Proteomes" id="UP000319103">
    <property type="component" value="Unassembled WGS sequence"/>
</dbReference>
<dbReference type="PANTHER" id="PTHR44688">
    <property type="entry name" value="DNA-BINDING TRANSCRIPTIONAL ACTIVATOR DEVR_DOSR"/>
    <property type="match status" value="1"/>
</dbReference>
<dbReference type="EMBL" id="VIGB01000003">
    <property type="protein sequence ID" value="TQF04788.1"/>
    <property type="molecule type" value="Genomic_DNA"/>
</dbReference>
<dbReference type="CDD" id="cd06170">
    <property type="entry name" value="LuxR_C_like"/>
    <property type="match status" value="1"/>
</dbReference>
<dbReference type="InterPro" id="IPR016032">
    <property type="entry name" value="Sig_transdc_resp-reg_C-effctor"/>
</dbReference>
<dbReference type="AlphaFoldDB" id="A0A540W6Y1"/>
<sequence>MPTPTPPTPGRLLTAREIEVVAAVAAGGTNEQIGDRLGVSWQAVKSHLRRIGRKLGTGDRAGIVGAAIRTGQLTIEPRAEKSRVPVICQCARCQDQLEAGEGMAHRLTRLRLPERAA</sequence>
<proteinExistence type="predicted"/>
<dbReference type="Pfam" id="PF00196">
    <property type="entry name" value="GerE"/>
    <property type="match status" value="1"/>
</dbReference>
<evidence type="ECO:0000259" key="4">
    <source>
        <dbReference type="PROSITE" id="PS50043"/>
    </source>
</evidence>